<name>A0A8S5KX72_9VIRU</name>
<keyword evidence="2 11" id="KW-0696">RNA-directed RNA polymerase</keyword>
<evidence type="ECO:0000256" key="9">
    <source>
        <dbReference type="PIRSR" id="PIRSR605093-1"/>
    </source>
</evidence>
<evidence type="ECO:0000256" key="4">
    <source>
        <dbReference type="ARBA" id="ARBA00022695"/>
    </source>
</evidence>
<evidence type="ECO:0000256" key="6">
    <source>
        <dbReference type="ARBA" id="ARBA00022953"/>
    </source>
</evidence>
<dbReference type="GeneID" id="80398142"/>
<dbReference type="InterPro" id="IPR043502">
    <property type="entry name" value="DNA/RNA_pol_sf"/>
</dbReference>
<keyword evidence="3" id="KW-0808">Transferase</keyword>
<evidence type="ECO:0000256" key="5">
    <source>
        <dbReference type="ARBA" id="ARBA00022741"/>
    </source>
</evidence>
<dbReference type="GO" id="GO:0046872">
    <property type="term" value="F:metal ion binding"/>
    <property type="evidence" value="ECO:0007669"/>
    <property type="project" value="UniProtKB-KW"/>
</dbReference>
<keyword evidence="6" id="KW-0693">Viral RNA replication</keyword>
<comment type="catalytic activity">
    <reaction evidence="8">
        <text>RNA(n) + a ribonucleoside 5'-triphosphate = RNA(n+1) + diphosphate</text>
        <dbReference type="Rhea" id="RHEA:21248"/>
        <dbReference type="Rhea" id="RHEA-COMP:14527"/>
        <dbReference type="Rhea" id="RHEA-COMP:17342"/>
        <dbReference type="ChEBI" id="CHEBI:33019"/>
        <dbReference type="ChEBI" id="CHEBI:61557"/>
        <dbReference type="ChEBI" id="CHEBI:140395"/>
        <dbReference type="EC" id="2.7.7.48"/>
    </reaction>
</comment>
<keyword evidence="9" id="KW-0479">Metal-binding</keyword>
<comment type="cofactor">
    <cofactor evidence="9">
        <name>Mg(2+)</name>
        <dbReference type="ChEBI" id="CHEBI:18420"/>
    </cofactor>
    <text evidence="9">Binds 2 Mg(2+) per subunit.</text>
</comment>
<keyword evidence="12" id="KW-1185">Reference proteome</keyword>
<dbReference type="GO" id="GO:0003968">
    <property type="term" value="F:RNA-directed RNA polymerase activity"/>
    <property type="evidence" value="ECO:0007669"/>
    <property type="project" value="UniProtKB-KW"/>
</dbReference>
<feature type="binding site" evidence="9">
    <location>
        <position position="343"/>
    </location>
    <ligand>
        <name>Mg(2+)</name>
        <dbReference type="ChEBI" id="CHEBI:18420"/>
        <label>2</label>
    </ligand>
</feature>
<accession>A0A8S5KX72</accession>
<evidence type="ECO:0000256" key="1">
    <source>
        <dbReference type="ARBA" id="ARBA00012494"/>
    </source>
</evidence>
<dbReference type="PROSITE" id="PS50522">
    <property type="entry name" value="RDRP_PHAGE"/>
    <property type="match status" value="1"/>
</dbReference>
<evidence type="ECO:0000256" key="7">
    <source>
        <dbReference type="ARBA" id="ARBA00030248"/>
    </source>
</evidence>
<evidence type="ECO:0000313" key="11">
    <source>
        <dbReference type="EMBL" id="DAD49846.1"/>
    </source>
</evidence>
<feature type="binding site" evidence="9">
    <location>
        <position position="344"/>
    </location>
    <ligand>
        <name>Mg(2+)</name>
        <dbReference type="ChEBI" id="CHEBI:18420"/>
        <label>2</label>
    </ligand>
</feature>
<dbReference type="RefSeq" id="YP_010769196.1">
    <property type="nucleotide sequence ID" value="NC_073905.1"/>
</dbReference>
<evidence type="ECO:0000259" key="10">
    <source>
        <dbReference type="PROSITE" id="PS50522"/>
    </source>
</evidence>
<feature type="domain" description="RdRp catalytic" evidence="10">
    <location>
        <begin position="237"/>
        <end position="375"/>
    </location>
</feature>
<dbReference type="Proteomes" id="UP000682941">
    <property type="component" value="Segment"/>
</dbReference>
<organism evidence="11 12">
    <name type="scientific">ssRNA phage AIN002</name>
    <dbReference type="NCBI Taxonomy" id="2785985"/>
    <lineage>
        <taxon>Viruses</taxon>
        <taxon>Riboviria</taxon>
        <taxon>Orthornavirae</taxon>
        <taxon>Lenarviricota</taxon>
        <taxon>Leviviricetes</taxon>
        <taxon>Norzivirales</taxon>
        <taxon>Fiersviridae</taxon>
        <taxon>Chaedoavirus</taxon>
        <taxon>Chaedoavirus insecticola</taxon>
    </lineage>
</organism>
<dbReference type="GO" id="GO:0000166">
    <property type="term" value="F:nucleotide binding"/>
    <property type="evidence" value="ECO:0007669"/>
    <property type="project" value="UniProtKB-KW"/>
</dbReference>
<dbReference type="KEGG" id="vg:80398142"/>
<dbReference type="InterPro" id="IPR005093">
    <property type="entry name" value="RNArep_beta"/>
</dbReference>
<keyword evidence="4" id="KW-0548">Nucleotidyltransferase</keyword>
<reference evidence="11" key="1">
    <citation type="submission" date="2020-09" db="EMBL/GenBank/DDBJ databases">
        <title>Leviviricetes taxonomy.</title>
        <authorList>
            <person name="Stockdale S.R."/>
            <person name="Callanan J."/>
            <person name="Adriaenssens E.M."/>
            <person name="Kuhn J.H."/>
            <person name="Rumnieks J."/>
            <person name="Shkoporov A."/>
            <person name="Draper L.A."/>
            <person name="Ross P."/>
            <person name="Hill C."/>
        </authorList>
    </citation>
    <scope>NUCLEOTIDE SEQUENCE</scope>
</reference>
<dbReference type="Pfam" id="PF03431">
    <property type="entry name" value="RNA_replicase_B"/>
    <property type="match status" value="1"/>
</dbReference>
<protein>
    <recommendedName>
        <fullName evidence="1">RNA-directed RNA polymerase</fullName>
        <ecNumber evidence="1">2.7.7.48</ecNumber>
    </recommendedName>
    <alternativeName>
        <fullName evidence="7">RNA replicase beta chain</fullName>
    </alternativeName>
</protein>
<keyword evidence="5" id="KW-0547">Nucleotide-binding</keyword>
<dbReference type="SUPFAM" id="SSF56672">
    <property type="entry name" value="DNA/RNA polymerases"/>
    <property type="match status" value="1"/>
</dbReference>
<feature type="binding site" evidence="9">
    <location>
        <position position="252"/>
    </location>
    <ligand>
        <name>Mg(2+)</name>
        <dbReference type="ChEBI" id="CHEBI:18420"/>
        <label>2</label>
    </ligand>
</feature>
<gene>
    <name evidence="11" type="primary">AIN002_3</name>
</gene>
<dbReference type="EC" id="2.7.7.48" evidence="1"/>
<proteinExistence type="predicted"/>
<evidence type="ECO:0000313" key="12">
    <source>
        <dbReference type="Proteomes" id="UP000682941"/>
    </source>
</evidence>
<evidence type="ECO:0000256" key="2">
    <source>
        <dbReference type="ARBA" id="ARBA00022484"/>
    </source>
</evidence>
<dbReference type="GO" id="GO:0039694">
    <property type="term" value="P:viral RNA genome replication"/>
    <property type="evidence" value="ECO:0007669"/>
    <property type="project" value="InterPro"/>
</dbReference>
<evidence type="ECO:0000256" key="8">
    <source>
        <dbReference type="ARBA" id="ARBA00048744"/>
    </source>
</evidence>
<dbReference type="InterPro" id="IPR007096">
    <property type="entry name" value="RNA-dir_Rpol_cat_phage"/>
</dbReference>
<sequence length="580" mass="65973">MTMSPATPSPSMNDANFMLSPEITLRITDEVQALWGNPKYEYLRKEFLSKFVSHETDPAEVRRARALEKWLEQEKVNFFTNLKLRRGYAELQIMPGVTWDRFIQSVRKTIGSIIGETLPLEVLYGSFSSGASTSRPRAEGHPALKYIGRADITPAAESWWRTAQAVCPLWHELIPDHGLRSVSGNEFFTVPKKTDIDRACCKEPDINMYLQKGVGDHIRKCLKRFGIDLNDQTRNQELAREGADGGHLATIDLSSASDSVTLGLVELIFPKEWLTLLMDLRSPETRYKRRVEDAVYETHVNEMLSSMGNGFTFEVESLIFFAIARAVAWFNREDFSKLSVYGDDIICPSTMYDDLVIALKYSGFTVNAKKSFASGPFRESCGKHYHHRQDVTPFYIRKPIERLSDLILLLNGIRKWSGSGGTTILDPVLESFWYRHSVFVPRCLWGGRNLGANDQLVTPDRPKSRLIARTVDREVDDLGNYLFWMNSCSDRPVFEPTHVRLVHNGVRLNPAAVTKALAPVKEAHVEVTKITEDAPEGDFYYQSVKHKNSILFDGPLWLHEQNGMRPARVMVDEPLLFSFL</sequence>
<keyword evidence="9" id="KW-0460">Magnesium</keyword>
<dbReference type="EMBL" id="BK013357">
    <property type="protein sequence ID" value="DAD49846.1"/>
    <property type="molecule type" value="Genomic_RNA"/>
</dbReference>
<evidence type="ECO:0000256" key="3">
    <source>
        <dbReference type="ARBA" id="ARBA00022679"/>
    </source>
</evidence>